<dbReference type="Proteomes" id="UP001341281">
    <property type="component" value="Chromosome 05"/>
</dbReference>
<comment type="similarity">
    <text evidence="2">Belongs to the bHLH protein family.</text>
</comment>
<dbReference type="PANTHER" id="PTHR16223:SF362">
    <property type="entry name" value="OS02G0671300 PROTEIN"/>
    <property type="match status" value="1"/>
</dbReference>
<dbReference type="InterPro" id="IPR036638">
    <property type="entry name" value="HLH_DNA-bd_sf"/>
</dbReference>
<evidence type="ECO:0000256" key="6">
    <source>
        <dbReference type="SAM" id="MobiDB-lite"/>
    </source>
</evidence>
<evidence type="ECO:0000256" key="2">
    <source>
        <dbReference type="ARBA" id="ARBA00005510"/>
    </source>
</evidence>
<comment type="subcellular location">
    <subcellularLocation>
        <location evidence="1">Nucleus</location>
    </subcellularLocation>
</comment>
<dbReference type="InterPro" id="IPR045239">
    <property type="entry name" value="bHLH95_bHLH"/>
</dbReference>
<feature type="compositionally biased region" description="Polar residues" evidence="6">
    <location>
        <begin position="301"/>
        <end position="322"/>
    </location>
</feature>
<sequence>MHLHTGGAVHLHLQYFMPRHRQPPVHQQAATDLQALDSAVCRRSSATTTTSPAAATMWEYHQAAHAAAALQTSSSVSSFPSWSPYATAGTTAALLGAGSAFATDAASSPDMRLLPAAGEHVHGHAWSQQHDEQSNSTCYRENFLDLLASKNVTQEMFDDVPAGHYAAQALSGRFGAGSDVAPIKYEVTGSPLFFGNTTAGMHQGMSTPCYAYATDDHHQMKEAGSNQQQEQLAAPAMTSFLEQLSSNNPSVGMNASLDYSGIEGLDKICQESRSAAVEAASPFAMRSSLPDLSSFGGYRSTAESTTSSVQPYAARSSNLSDKNNIRQEQDIVSARSSSSGSGAASDRKKRPSEERTGGTRKKSTQDGSKSSPPKQQVPKVKIGEKITALQQIVSPFGKVCEYSHRGGQSVPNFALYKQIMHKKLRKVKRSIDPKSYEPRHIFQTDTASVLFETIKYIKFLHEQVQLLSEPYTNNSNRNKAAGSLPWGDLHRAQHAHASDQTSKGGGGGDEAEHDLRDRGLCLVPVSWTPEVYRDGTAMDYWTPAYRGCLYR</sequence>
<accession>A0AAQ3THS3</accession>
<evidence type="ECO:0000256" key="5">
    <source>
        <dbReference type="ARBA" id="ARBA00023242"/>
    </source>
</evidence>
<dbReference type="GO" id="GO:0046983">
    <property type="term" value="F:protein dimerization activity"/>
    <property type="evidence" value="ECO:0007669"/>
    <property type="project" value="InterPro"/>
</dbReference>
<dbReference type="GO" id="GO:0000978">
    <property type="term" value="F:RNA polymerase II cis-regulatory region sequence-specific DNA binding"/>
    <property type="evidence" value="ECO:0007669"/>
    <property type="project" value="TreeGrafter"/>
</dbReference>
<gene>
    <name evidence="7" type="ORF">U9M48_022457</name>
</gene>
<dbReference type="CDD" id="cd11393">
    <property type="entry name" value="bHLH_AtbHLH_like"/>
    <property type="match status" value="1"/>
</dbReference>
<dbReference type="AlphaFoldDB" id="A0AAQ3THS3"/>
<feature type="compositionally biased region" description="Low complexity" evidence="6">
    <location>
        <begin position="333"/>
        <end position="344"/>
    </location>
</feature>
<dbReference type="SUPFAM" id="SSF47459">
    <property type="entry name" value="HLH, helix-loop-helix DNA-binding domain"/>
    <property type="match status" value="1"/>
</dbReference>
<evidence type="ECO:0000256" key="3">
    <source>
        <dbReference type="ARBA" id="ARBA00023015"/>
    </source>
</evidence>
<dbReference type="EMBL" id="CP144749">
    <property type="protein sequence ID" value="WVZ74249.1"/>
    <property type="molecule type" value="Genomic_DNA"/>
</dbReference>
<keyword evidence="3" id="KW-0805">Transcription regulation</keyword>
<evidence type="ECO:0008006" key="9">
    <source>
        <dbReference type="Google" id="ProtNLM"/>
    </source>
</evidence>
<organism evidence="7 8">
    <name type="scientific">Paspalum notatum var. saurae</name>
    <dbReference type="NCBI Taxonomy" id="547442"/>
    <lineage>
        <taxon>Eukaryota</taxon>
        <taxon>Viridiplantae</taxon>
        <taxon>Streptophyta</taxon>
        <taxon>Embryophyta</taxon>
        <taxon>Tracheophyta</taxon>
        <taxon>Spermatophyta</taxon>
        <taxon>Magnoliopsida</taxon>
        <taxon>Liliopsida</taxon>
        <taxon>Poales</taxon>
        <taxon>Poaceae</taxon>
        <taxon>PACMAD clade</taxon>
        <taxon>Panicoideae</taxon>
        <taxon>Andropogonodae</taxon>
        <taxon>Paspaleae</taxon>
        <taxon>Paspalinae</taxon>
        <taxon>Paspalum</taxon>
    </lineage>
</organism>
<name>A0AAQ3THS3_PASNO</name>
<feature type="region of interest" description="Disordered" evidence="6">
    <location>
        <begin position="492"/>
        <end position="513"/>
    </location>
</feature>
<feature type="compositionally biased region" description="Polar residues" evidence="6">
    <location>
        <begin position="365"/>
        <end position="374"/>
    </location>
</feature>
<evidence type="ECO:0000313" key="8">
    <source>
        <dbReference type="Proteomes" id="UP001341281"/>
    </source>
</evidence>
<dbReference type="InterPro" id="IPR045843">
    <property type="entry name" value="IND-like"/>
</dbReference>
<keyword evidence="4" id="KW-0804">Transcription</keyword>
<feature type="region of interest" description="Disordered" evidence="6">
    <location>
        <begin position="297"/>
        <end position="380"/>
    </location>
</feature>
<dbReference type="GO" id="GO:0005634">
    <property type="term" value="C:nucleus"/>
    <property type="evidence" value="ECO:0007669"/>
    <property type="project" value="UniProtKB-SubCell"/>
</dbReference>
<dbReference type="GO" id="GO:0000981">
    <property type="term" value="F:DNA-binding transcription factor activity, RNA polymerase II-specific"/>
    <property type="evidence" value="ECO:0007669"/>
    <property type="project" value="TreeGrafter"/>
</dbReference>
<keyword evidence="8" id="KW-1185">Reference proteome</keyword>
<dbReference type="PANTHER" id="PTHR16223">
    <property type="entry name" value="TRANSCRIPTION FACTOR BHLH83-RELATED"/>
    <property type="match status" value="1"/>
</dbReference>
<evidence type="ECO:0000313" key="7">
    <source>
        <dbReference type="EMBL" id="WVZ74249.1"/>
    </source>
</evidence>
<keyword evidence="5" id="KW-0539">Nucleus</keyword>
<protein>
    <recommendedName>
        <fullName evidence="9">BHLH domain-containing protein</fullName>
    </recommendedName>
</protein>
<reference evidence="7 8" key="1">
    <citation type="submission" date="2024-02" db="EMBL/GenBank/DDBJ databases">
        <title>High-quality chromosome-scale genome assembly of Pensacola bahiagrass (Paspalum notatum Flugge var. saurae).</title>
        <authorList>
            <person name="Vega J.M."/>
            <person name="Podio M."/>
            <person name="Orjuela J."/>
            <person name="Siena L.A."/>
            <person name="Pessino S.C."/>
            <person name="Combes M.C."/>
            <person name="Mariac C."/>
            <person name="Albertini E."/>
            <person name="Pupilli F."/>
            <person name="Ortiz J.P.A."/>
            <person name="Leblanc O."/>
        </authorList>
    </citation>
    <scope>NUCLEOTIDE SEQUENCE [LARGE SCALE GENOMIC DNA]</scope>
    <source>
        <strain evidence="7">R1</strain>
        <tissue evidence="7">Leaf</tissue>
    </source>
</reference>
<proteinExistence type="inferred from homology"/>
<evidence type="ECO:0000256" key="1">
    <source>
        <dbReference type="ARBA" id="ARBA00004123"/>
    </source>
</evidence>
<evidence type="ECO:0000256" key="4">
    <source>
        <dbReference type="ARBA" id="ARBA00023163"/>
    </source>
</evidence>